<evidence type="ECO:0000256" key="1">
    <source>
        <dbReference type="ARBA" id="ARBA00022737"/>
    </source>
</evidence>
<feature type="domain" description="Sushi" evidence="5">
    <location>
        <begin position="169"/>
        <end position="237"/>
    </location>
</feature>
<dbReference type="Pfam" id="PF02494">
    <property type="entry name" value="HYR"/>
    <property type="match status" value="1"/>
</dbReference>
<proteinExistence type="predicted"/>
<feature type="domain" description="HYR" evidence="4">
    <location>
        <begin position="46"/>
        <end position="128"/>
    </location>
</feature>
<evidence type="ECO:0000313" key="7">
    <source>
        <dbReference type="Proteomes" id="UP000595437"/>
    </source>
</evidence>
<feature type="non-terminal residue" evidence="6">
    <location>
        <position position="1"/>
    </location>
</feature>
<evidence type="ECO:0000256" key="3">
    <source>
        <dbReference type="PROSITE-ProRule" id="PRU00302"/>
    </source>
</evidence>
<keyword evidence="7" id="KW-1185">Reference proteome</keyword>
<dbReference type="EMBL" id="CP045890">
    <property type="protein sequence ID" value="QQP56211.1"/>
    <property type="molecule type" value="Genomic_DNA"/>
</dbReference>
<dbReference type="OrthoDB" id="10045365at2759"/>
<evidence type="ECO:0000259" key="4">
    <source>
        <dbReference type="PROSITE" id="PS50825"/>
    </source>
</evidence>
<dbReference type="PANTHER" id="PTHR46343">
    <property type="entry name" value="HYR DOMAIN-CONTAINING PROTEIN"/>
    <property type="match status" value="1"/>
</dbReference>
<dbReference type="InterPro" id="IPR003410">
    <property type="entry name" value="HYR_dom"/>
</dbReference>
<dbReference type="InterPro" id="IPR000436">
    <property type="entry name" value="Sushi_SCR_CCP_dom"/>
</dbReference>
<feature type="non-terminal residue" evidence="6">
    <location>
        <position position="262"/>
    </location>
</feature>
<evidence type="ECO:0000259" key="5">
    <source>
        <dbReference type="PROSITE" id="PS50923"/>
    </source>
</evidence>
<evidence type="ECO:0000313" key="6">
    <source>
        <dbReference type="EMBL" id="QQP56211.1"/>
    </source>
</evidence>
<dbReference type="PROSITE" id="PS50825">
    <property type="entry name" value="HYR"/>
    <property type="match status" value="1"/>
</dbReference>
<reference evidence="7" key="1">
    <citation type="submission" date="2021-01" db="EMBL/GenBank/DDBJ databases">
        <title>Caligus Genome Assembly.</title>
        <authorList>
            <person name="Gallardo-Escarate C."/>
        </authorList>
    </citation>
    <scope>NUCLEOTIDE SEQUENCE [LARGE SCALE GENOMIC DNA]</scope>
</reference>
<gene>
    <name evidence="6" type="ORF">FKW44_000800</name>
</gene>
<evidence type="ECO:0008006" key="8">
    <source>
        <dbReference type="Google" id="ProtNLM"/>
    </source>
</evidence>
<keyword evidence="2" id="KW-1015">Disulfide bond</keyword>
<comment type="caution">
    <text evidence="3">Lacks conserved residue(s) required for the propagation of feature annotation.</text>
</comment>
<evidence type="ECO:0000256" key="2">
    <source>
        <dbReference type="ARBA" id="ARBA00023157"/>
    </source>
</evidence>
<dbReference type="AlphaFoldDB" id="A0A7T8QV64"/>
<protein>
    <recommendedName>
        <fullName evidence="8">HYR domain-containing protein</fullName>
    </recommendedName>
</protein>
<dbReference type="PANTHER" id="PTHR46343:SF2">
    <property type="entry name" value="SUSHI_VON WILLEBRAND FACTOR TYPE A_EGF_PENTRAXIN DOMAIN-CONTAINING 1"/>
    <property type="match status" value="1"/>
</dbReference>
<dbReference type="InterPro" id="IPR043555">
    <property type="entry name" value="SRPX-like"/>
</dbReference>
<name>A0A7T8QV64_CALRO</name>
<keyword evidence="3" id="KW-0768">Sushi</keyword>
<organism evidence="6 7">
    <name type="scientific">Caligus rogercresseyi</name>
    <name type="common">Sea louse</name>
    <dbReference type="NCBI Taxonomy" id="217165"/>
    <lineage>
        <taxon>Eukaryota</taxon>
        <taxon>Metazoa</taxon>
        <taxon>Ecdysozoa</taxon>
        <taxon>Arthropoda</taxon>
        <taxon>Crustacea</taxon>
        <taxon>Multicrustacea</taxon>
        <taxon>Hexanauplia</taxon>
        <taxon>Copepoda</taxon>
        <taxon>Siphonostomatoida</taxon>
        <taxon>Caligidae</taxon>
        <taxon>Caligus</taxon>
    </lineage>
</organism>
<dbReference type="PROSITE" id="PS50923">
    <property type="entry name" value="SUSHI"/>
    <property type="match status" value="1"/>
</dbReference>
<sequence length="262" mass="29712">YVDSDPHWAVHLEGELSRGKHVITFRARSPVNPRESAICQMLVHVKDIIPPNVTNCPKSFTDYLSPGQVMKRLTWNEPVFTDNIKVQHVMATFLPGHYFSEGVHKIEYHASDMDGNHARCQFTATLRRIDTQPGSNPLLVFVPKEGGKAPSELGEHYYKYNKHRESQLFKCDKVPSLENGKFNCKNLGPGQEGIKCIPECDAGYSFYQKFSSRPPSYICNSQRVDWELRRFIPDCSPVTPSSTPPGCDSGWEYRSDENICVA</sequence>
<keyword evidence="1" id="KW-0677">Repeat</keyword>
<accession>A0A7T8QV64</accession>
<dbReference type="Proteomes" id="UP000595437">
    <property type="component" value="Chromosome 1"/>
</dbReference>